<sequence>MQTIDNHYTYKRNGTYYYSRRIPLDLQYKYSTKRIVVSLRTKSNRSAVMSAANISSQLEGYWSSIRVRKMTSRFIQEYAGESKGVFGTTLVDAMNLYIKLKGVDKSKAFHQVAHRNVEYVVDCIGNKDLTRYTSSDASLFRDYLFKKGLVTTSVKRILSTIKAIVTLATTELGLGIANPFLNVFIPFKL</sequence>
<organism evidence="3">
    <name type="scientific">hydrothermal vent metagenome</name>
    <dbReference type="NCBI Taxonomy" id="652676"/>
    <lineage>
        <taxon>unclassified sequences</taxon>
        <taxon>metagenomes</taxon>
        <taxon>ecological metagenomes</taxon>
    </lineage>
</organism>
<reference evidence="3" key="1">
    <citation type="submission" date="2016-10" db="EMBL/GenBank/DDBJ databases">
        <authorList>
            <person name="de Groot N.N."/>
        </authorList>
    </citation>
    <scope>NUCLEOTIDE SEQUENCE</scope>
</reference>
<accession>A0A1W1D8T5</accession>
<keyword evidence="1" id="KW-0238">DNA-binding</keyword>
<feature type="domain" description="DUF6538" evidence="2">
    <location>
        <begin position="8"/>
        <end position="66"/>
    </location>
</feature>
<evidence type="ECO:0000256" key="1">
    <source>
        <dbReference type="ARBA" id="ARBA00023125"/>
    </source>
</evidence>
<dbReference type="Pfam" id="PF20172">
    <property type="entry name" value="DUF6538"/>
    <property type="match status" value="1"/>
</dbReference>
<dbReference type="EMBL" id="FPHR01000015">
    <property type="protein sequence ID" value="SFV77018.1"/>
    <property type="molecule type" value="Genomic_DNA"/>
</dbReference>
<dbReference type="AlphaFoldDB" id="A0A1W1D8T5"/>
<dbReference type="SUPFAM" id="SSF56349">
    <property type="entry name" value="DNA breaking-rejoining enzymes"/>
    <property type="match status" value="1"/>
</dbReference>
<dbReference type="Gene3D" id="1.10.150.130">
    <property type="match status" value="1"/>
</dbReference>
<proteinExistence type="predicted"/>
<evidence type="ECO:0000313" key="3">
    <source>
        <dbReference type="EMBL" id="SFV77018.1"/>
    </source>
</evidence>
<dbReference type="GO" id="GO:0003677">
    <property type="term" value="F:DNA binding"/>
    <property type="evidence" value="ECO:0007669"/>
    <property type="project" value="UniProtKB-KW"/>
</dbReference>
<dbReference type="InterPro" id="IPR011010">
    <property type="entry name" value="DNA_brk_join_enz"/>
</dbReference>
<evidence type="ECO:0000259" key="2">
    <source>
        <dbReference type="Pfam" id="PF20172"/>
    </source>
</evidence>
<dbReference type="InterPro" id="IPR010998">
    <property type="entry name" value="Integrase_recombinase_N"/>
</dbReference>
<dbReference type="InterPro" id="IPR046668">
    <property type="entry name" value="DUF6538"/>
</dbReference>
<name>A0A1W1D8T5_9ZZZZ</name>
<gene>
    <name evidence="3" type="ORF">MNB_SUP05-4-280</name>
</gene>
<protein>
    <submittedName>
        <fullName evidence="3">Site-specific recombinase, phage integrase family</fullName>
    </submittedName>
</protein>